<dbReference type="EMBL" id="HADZ01016902">
    <property type="protein sequence ID" value="SBP80843.1"/>
    <property type="molecule type" value="Transcribed_RNA"/>
</dbReference>
<name>A0A1A8CP52_NOTKA</name>
<sequence length="191" mass="21594">SPFEMMTGRQMTLPLHLLHQSVQPSASTAYTNGQYLQDLKNHLPAAFSFAQTNLEKSAEGRKAYYDQKASHSELNIGDEAWFYIFAPNSGHKKVTSGKLAKKLLPKWSGPYLITEKLSPVVHQIKITEGNKDPIYMRVHRSQIKLHKGSTNLNDITTHNSDDQNQIDSKGAEFSIHSRSVLFQDDVQTWVI</sequence>
<proteinExistence type="predicted"/>
<dbReference type="AlphaFoldDB" id="A0A1A8CP52"/>
<gene>
    <name evidence="1" type="primary">CR762486.1</name>
</gene>
<feature type="non-terminal residue" evidence="1">
    <location>
        <position position="1"/>
    </location>
</feature>
<evidence type="ECO:0000313" key="1">
    <source>
        <dbReference type="EMBL" id="SBP80843.1"/>
    </source>
</evidence>
<accession>A0A1A8CP52</accession>
<reference evidence="1" key="2">
    <citation type="submission" date="2016-06" db="EMBL/GenBank/DDBJ databases">
        <title>The genome of a short-lived fish provides insights into sex chromosome evolution and the genetic control of aging.</title>
        <authorList>
            <person name="Reichwald K."/>
            <person name="Felder M."/>
            <person name="Petzold A."/>
            <person name="Koch P."/>
            <person name="Groth M."/>
            <person name="Platzer M."/>
        </authorList>
    </citation>
    <scope>NUCLEOTIDE SEQUENCE</scope>
    <source>
        <tissue evidence="1">Brain</tissue>
    </source>
</reference>
<reference evidence="1" key="1">
    <citation type="submission" date="2016-05" db="EMBL/GenBank/DDBJ databases">
        <authorList>
            <person name="Lavstsen T."/>
            <person name="Jespersen J.S."/>
        </authorList>
    </citation>
    <scope>NUCLEOTIDE SEQUENCE</scope>
    <source>
        <tissue evidence="1">Brain</tissue>
    </source>
</reference>
<organism evidence="1">
    <name type="scientific">Nothobranchius kadleci</name>
    <name type="common">African annual killifish</name>
    <dbReference type="NCBI Taxonomy" id="1051664"/>
    <lineage>
        <taxon>Eukaryota</taxon>
        <taxon>Metazoa</taxon>
        <taxon>Chordata</taxon>
        <taxon>Craniata</taxon>
        <taxon>Vertebrata</taxon>
        <taxon>Euteleostomi</taxon>
        <taxon>Actinopterygii</taxon>
        <taxon>Neopterygii</taxon>
        <taxon>Teleostei</taxon>
        <taxon>Neoteleostei</taxon>
        <taxon>Acanthomorphata</taxon>
        <taxon>Ovalentaria</taxon>
        <taxon>Atherinomorphae</taxon>
        <taxon>Cyprinodontiformes</taxon>
        <taxon>Nothobranchiidae</taxon>
        <taxon>Nothobranchius</taxon>
    </lineage>
</organism>
<protein>
    <submittedName>
        <fullName evidence="1">Uncharacterized protein</fullName>
    </submittedName>
</protein>